<name>A0A0P1ADL9_PLAHL</name>
<evidence type="ECO:0000256" key="2">
    <source>
        <dbReference type="ARBA" id="ARBA00022694"/>
    </source>
</evidence>
<accession>A0A0P1ADL9</accession>
<dbReference type="InterPro" id="IPR002759">
    <property type="entry name" value="Pop5/Rpp14/Rnp2-like"/>
</dbReference>
<keyword evidence="4" id="KW-1185">Reference proteome</keyword>
<keyword evidence="2" id="KW-0819">tRNA processing</keyword>
<dbReference type="RefSeq" id="XP_024574925.1">
    <property type="nucleotide sequence ID" value="XM_024724005.1"/>
</dbReference>
<organism evidence="3 4">
    <name type="scientific">Plasmopara halstedii</name>
    <name type="common">Downy mildew of sunflower</name>
    <dbReference type="NCBI Taxonomy" id="4781"/>
    <lineage>
        <taxon>Eukaryota</taxon>
        <taxon>Sar</taxon>
        <taxon>Stramenopiles</taxon>
        <taxon>Oomycota</taxon>
        <taxon>Peronosporomycetes</taxon>
        <taxon>Peronosporales</taxon>
        <taxon>Peronosporaceae</taxon>
        <taxon>Plasmopara</taxon>
    </lineage>
</organism>
<proteinExistence type="inferred from homology"/>
<dbReference type="AlphaFoldDB" id="A0A0P1ADL9"/>
<dbReference type="Proteomes" id="UP000054928">
    <property type="component" value="Unassembled WGS sequence"/>
</dbReference>
<dbReference type="Gene3D" id="3.30.70.3250">
    <property type="entry name" value="Ribonuclease P, Pop5 subunit"/>
    <property type="match status" value="1"/>
</dbReference>
<dbReference type="EMBL" id="CCYD01000322">
    <property type="protein sequence ID" value="CEG38556.1"/>
    <property type="molecule type" value="Genomic_DNA"/>
</dbReference>
<evidence type="ECO:0000313" key="4">
    <source>
        <dbReference type="Proteomes" id="UP000054928"/>
    </source>
</evidence>
<dbReference type="GO" id="GO:0001682">
    <property type="term" value="P:tRNA 5'-leader removal"/>
    <property type="evidence" value="ECO:0007669"/>
    <property type="project" value="InterPro"/>
</dbReference>
<sequence length="121" mass="13565">MPHQKFSLIEERNYIKIAIYFENSDDHVDVKQLKFFLDNTLKTAFGIIGASVSDFDILSLRKKSANSNEPITVLLRVHCDGLKTLWGAITMCTTLNDICSQAGPWIVNLVTIDCTIQTSIS</sequence>
<protein>
    <submittedName>
        <fullName evidence="3">Ribonuclease P/MRP protein subunit</fullName>
    </submittedName>
</protein>
<reference evidence="4" key="1">
    <citation type="submission" date="2014-09" db="EMBL/GenBank/DDBJ databases">
        <authorList>
            <person name="Sharma Rahul"/>
            <person name="Thines Marco"/>
        </authorList>
    </citation>
    <scope>NUCLEOTIDE SEQUENCE [LARGE SCALE GENOMIC DNA]</scope>
</reference>
<dbReference type="GO" id="GO:0030677">
    <property type="term" value="C:ribonuclease P complex"/>
    <property type="evidence" value="ECO:0007669"/>
    <property type="project" value="InterPro"/>
</dbReference>
<dbReference type="STRING" id="4781.A0A0P1ADL9"/>
<evidence type="ECO:0000256" key="1">
    <source>
        <dbReference type="ARBA" id="ARBA00010800"/>
    </source>
</evidence>
<dbReference type="GeneID" id="36403675"/>
<dbReference type="Pfam" id="PF01900">
    <property type="entry name" value="RNase_P_Rpp14"/>
    <property type="match status" value="1"/>
</dbReference>
<dbReference type="InterPro" id="IPR038085">
    <property type="entry name" value="Rnp2-like_sf"/>
</dbReference>
<dbReference type="OrthoDB" id="61519at2759"/>
<comment type="similarity">
    <text evidence="1">Belongs to the eukaryotic/archaeal RNase P protein component 2 family.</text>
</comment>
<dbReference type="SUPFAM" id="SSF160350">
    <property type="entry name" value="Rnp2-like"/>
    <property type="match status" value="1"/>
</dbReference>
<evidence type="ECO:0000313" key="3">
    <source>
        <dbReference type="EMBL" id="CEG38556.1"/>
    </source>
</evidence>